<feature type="region of interest" description="Disordered" evidence="1">
    <location>
        <begin position="195"/>
        <end position="243"/>
    </location>
</feature>
<sequence length="243" mass="27861">MSLTHDTSEQTEKCLEERPPTKEIVMEEGFITITNKRTRDWSPRKKQTVSPLRKHPQPNGQLDTDQVSQLQRLKIKVVKSEGVPLEVEPDYFIRLHKIIKAVKVLKRGSPMTCMVLTTTHQLPEKIRIGFGPRCYHCGRNHKKTIPCPAKLVEPVCLNCRQKHGPGDISTTPAGHYTQAQSLAYNDDTSQLQPMEQEDDITNQSHACSDPTGRQLPMDQDRHFRIQPDDRLPRTPFCETRYNS</sequence>
<dbReference type="AlphaFoldDB" id="A0AAD9IR92"/>
<evidence type="ECO:0000313" key="2">
    <source>
        <dbReference type="EMBL" id="KAK2139113.1"/>
    </source>
</evidence>
<gene>
    <name evidence="2" type="ORF">LSH36_2016g00005</name>
</gene>
<evidence type="ECO:0000313" key="3">
    <source>
        <dbReference type="Proteomes" id="UP001208570"/>
    </source>
</evidence>
<accession>A0AAD9IR92</accession>
<dbReference type="EMBL" id="JAODUP010002018">
    <property type="protein sequence ID" value="KAK2139113.1"/>
    <property type="molecule type" value="Genomic_DNA"/>
</dbReference>
<feature type="region of interest" description="Disordered" evidence="1">
    <location>
        <begin position="35"/>
        <end position="62"/>
    </location>
</feature>
<feature type="compositionally biased region" description="Basic residues" evidence="1">
    <location>
        <begin position="44"/>
        <end position="56"/>
    </location>
</feature>
<name>A0AAD9IR92_9ANNE</name>
<comment type="caution">
    <text evidence="2">The sequence shown here is derived from an EMBL/GenBank/DDBJ whole genome shotgun (WGS) entry which is preliminary data.</text>
</comment>
<organism evidence="2 3">
    <name type="scientific">Paralvinella palmiformis</name>
    <dbReference type="NCBI Taxonomy" id="53620"/>
    <lineage>
        <taxon>Eukaryota</taxon>
        <taxon>Metazoa</taxon>
        <taxon>Spiralia</taxon>
        <taxon>Lophotrochozoa</taxon>
        <taxon>Annelida</taxon>
        <taxon>Polychaeta</taxon>
        <taxon>Sedentaria</taxon>
        <taxon>Canalipalpata</taxon>
        <taxon>Terebellida</taxon>
        <taxon>Terebelliformia</taxon>
        <taxon>Alvinellidae</taxon>
        <taxon>Paralvinella</taxon>
    </lineage>
</organism>
<reference evidence="2" key="1">
    <citation type="journal article" date="2023" name="Mol. Biol. Evol.">
        <title>Third-Generation Sequencing Reveals the Adaptive Role of the Epigenome in Three Deep-Sea Polychaetes.</title>
        <authorList>
            <person name="Perez M."/>
            <person name="Aroh O."/>
            <person name="Sun Y."/>
            <person name="Lan Y."/>
            <person name="Juniper S.K."/>
            <person name="Young C.R."/>
            <person name="Angers B."/>
            <person name="Qian P.Y."/>
        </authorList>
    </citation>
    <scope>NUCLEOTIDE SEQUENCE</scope>
    <source>
        <strain evidence="2">P08H-3</strain>
    </source>
</reference>
<dbReference type="Proteomes" id="UP001208570">
    <property type="component" value="Unassembled WGS sequence"/>
</dbReference>
<proteinExistence type="predicted"/>
<evidence type="ECO:0000256" key="1">
    <source>
        <dbReference type="SAM" id="MobiDB-lite"/>
    </source>
</evidence>
<keyword evidence="3" id="KW-1185">Reference proteome</keyword>
<feature type="region of interest" description="Disordered" evidence="1">
    <location>
        <begin position="1"/>
        <end position="20"/>
    </location>
</feature>
<protein>
    <submittedName>
        <fullName evidence="2">Uncharacterized protein</fullName>
    </submittedName>
</protein>
<feature type="compositionally biased region" description="Basic and acidic residues" evidence="1">
    <location>
        <begin position="218"/>
        <end position="232"/>
    </location>
</feature>